<sequence length="59" mass="7005">MSYASAREIFPEDILKIIQQYVDGECIYIPRKEENKMAWGEITCKCQHQNVEKFQHENA</sequence>
<dbReference type="STRING" id="119641.SAMN05421842_11213"/>
<protein>
    <submittedName>
        <fullName evidence="1">Uncharacterized protein</fullName>
    </submittedName>
</protein>
<accession>A0A1I1N276</accession>
<dbReference type="AlphaFoldDB" id="A0A1I1N276"/>
<evidence type="ECO:0000313" key="1">
    <source>
        <dbReference type="EMBL" id="SFC87900.1"/>
    </source>
</evidence>
<dbReference type="Proteomes" id="UP000199263">
    <property type="component" value="Unassembled WGS sequence"/>
</dbReference>
<keyword evidence="2" id="KW-1185">Reference proteome</keyword>
<dbReference type="EMBL" id="FOMG01000012">
    <property type="protein sequence ID" value="SFC87900.1"/>
    <property type="molecule type" value="Genomic_DNA"/>
</dbReference>
<organism evidence="1 2">
    <name type="scientific">Clostridium uliginosum</name>
    <dbReference type="NCBI Taxonomy" id="119641"/>
    <lineage>
        <taxon>Bacteria</taxon>
        <taxon>Bacillati</taxon>
        <taxon>Bacillota</taxon>
        <taxon>Clostridia</taxon>
        <taxon>Eubacteriales</taxon>
        <taxon>Clostridiaceae</taxon>
        <taxon>Clostridium</taxon>
    </lineage>
</organism>
<dbReference type="InterPro" id="IPR009057">
    <property type="entry name" value="Homeodomain-like_sf"/>
</dbReference>
<gene>
    <name evidence="1" type="ORF">SAMN05421842_11213</name>
</gene>
<dbReference type="RefSeq" id="WP_139209540.1">
    <property type="nucleotide sequence ID" value="NZ_FOMG01000012.1"/>
</dbReference>
<dbReference type="SUPFAM" id="SSF46689">
    <property type="entry name" value="Homeodomain-like"/>
    <property type="match status" value="1"/>
</dbReference>
<reference evidence="1 2" key="1">
    <citation type="submission" date="2016-10" db="EMBL/GenBank/DDBJ databases">
        <authorList>
            <person name="de Groot N.N."/>
        </authorList>
    </citation>
    <scope>NUCLEOTIDE SEQUENCE [LARGE SCALE GENOMIC DNA]</scope>
    <source>
        <strain evidence="1 2">DSM 12992</strain>
    </source>
</reference>
<dbReference type="OrthoDB" id="9800398at2"/>
<name>A0A1I1N276_9CLOT</name>
<proteinExistence type="predicted"/>
<evidence type="ECO:0000313" key="2">
    <source>
        <dbReference type="Proteomes" id="UP000199263"/>
    </source>
</evidence>